<dbReference type="AlphaFoldDB" id="A0A1B4XHQ9"/>
<dbReference type="Proteomes" id="UP000243180">
    <property type="component" value="Chromosome"/>
</dbReference>
<dbReference type="KEGG" id="slim:SCL_2050"/>
<evidence type="ECO:0000313" key="3">
    <source>
        <dbReference type="Proteomes" id="UP000243180"/>
    </source>
</evidence>
<reference evidence="2 3" key="1">
    <citation type="submission" date="2015-05" db="EMBL/GenBank/DDBJ databases">
        <title>Complete genome sequence of a sulfur-oxidizing gammaproteobacterium strain HA5.</title>
        <authorList>
            <person name="Miura A."/>
            <person name="Kojima H."/>
            <person name="Fukui M."/>
        </authorList>
    </citation>
    <scope>NUCLEOTIDE SEQUENCE [LARGE SCALE GENOMIC DNA]</scope>
    <source>
        <strain evidence="2 3">HA5</strain>
    </source>
</reference>
<dbReference type="CDD" id="cd02227">
    <property type="entry name" value="cupin_TM1112-like"/>
    <property type="match status" value="1"/>
</dbReference>
<evidence type="ECO:0000259" key="1">
    <source>
        <dbReference type="Pfam" id="PF05899"/>
    </source>
</evidence>
<dbReference type="InParanoid" id="A0A1B4XHQ9"/>
<gene>
    <name evidence="2" type="ORF">SCL_2050</name>
</gene>
<sequence length="91" mass="10525">MMQIHVEHDPSPMKLDVIGVYDWPIWDKEVSRFPWKYDQKETCYILEGEAIVTPDGGEPVKITENDLVSFPAGLSCTWEILSPVRKHYNFG</sequence>
<dbReference type="SUPFAM" id="SSF51182">
    <property type="entry name" value="RmlC-like cupins"/>
    <property type="match status" value="1"/>
</dbReference>
<dbReference type="EMBL" id="AP014879">
    <property type="protein sequence ID" value="BAV34340.1"/>
    <property type="molecule type" value="Genomic_DNA"/>
</dbReference>
<name>A0A1B4XHQ9_9GAMM</name>
<dbReference type="InterPro" id="IPR008579">
    <property type="entry name" value="UGlyAH_Cupin_dom"/>
</dbReference>
<keyword evidence="3" id="KW-1185">Reference proteome</keyword>
<evidence type="ECO:0000313" key="2">
    <source>
        <dbReference type="EMBL" id="BAV34340.1"/>
    </source>
</evidence>
<dbReference type="InterPro" id="IPR014710">
    <property type="entry name" value="RmlC-like_jellyroll"/>
</dbReference>
<dbReference type="Pfam" id="PF05899">
    <property type="entry name" value="Cupin_3"/>
    <property type="match status" value="1"/>
</dbReference>
<protein>
    <submittedName>
        <fullName evidence="2">Cupin</fullName>
    </submittedName>
</protein>
<organism evidence="2 3">
    <name type="scientific">Sulfuricaulis limicola</name>
    <dbReference type="NCBI Taxonomy" id="1620215"/>
    <lineage>
        <taxon>Bacteria</taxon>
        <taxon>Pseudomonadati</taxon>
        <taxon>Pseudomonadota</taxon>
        <taxon>Gammaproteobacteria</taxon>
        <taxon>Acidiferrobacterales</taxon>
        <taxon>Acidiferrobacteraceae</taxon>
        <taxon>Sulfuricaulis</taxon>
    </lineage>
</organism>
<dbReference type="Gene3D" id="2.60.120.10">
    <property type="entry name" value="Jelly Rolls"/>
    <property type="match status" value="1"/>
</dbReference>
<accession>A0A1B4XHQ9</accession>
<dbReference type="PANTHER" id="PTHR33271:SF22">
    <property type="entry name" value="OS04G0445200 PROTEIN"/>
    <property type="match status" value="1"/>
</dbReference>
<dbReference type="PANTHER" id="PTHR33271">
    <property type="entry name" value="OS04G0445200 PROTEIN"/>
    <property type="match status" value="1"/>
</dbReference>
<feature type="domain" description="(S)-ureidoglycine aminohydrolase cupin" evidence="1">
    <location>
        <begin position="19"/>
        <end position="88"/>
    </location>
</feature>
<dbReference type="InterPro" id="IPR011051">
    <property type="entry name" value="RmlC_Cupin_sf"/>
</dbReference>
<proteinExistence type="predicted"/>